<keyword evidence="4" id="KW-0812">Transmembrane</keyword>
<dbReference type="InterPro" id="IPR011990">
    <property type="entry name" value="TPR-like_helical_dom_sf"/>
</dbReference>
<dbReference type="InterPro" id="IPR011712">
    <property type="entry name" value="Sig_transdc_His_kin_sub3_dim/P"/>
</dbReference>
<sequence>MKEIFLPLSILLSFHWATMGQDLQDTPVLPLKYAAVTRDSAGVDRMIAEGQRLEGAYPDSAVAWYRKAGAVSDSIGYDRGVLKYISNYTYVLNMQGKYDSSLVLNQRSLGIARKMGDSLVLAKCLFNTGSSFQLLNLYEEAIPLYMEGNTLFEGLGQEPFIAKGSDILQTLYQKLRRYDRAYALGNQSIILARKHGMTHELGYALCNMSANHFALGETEKAGAVLREALEIAVAMEDNYLKAAAQLQLSEYYQRKGQWEDMRGAAQSAQQISEEIRDAVGIGQAFLIRSAYEMYRRDYRSAELLGLKALETFRKEKLGAEEVDALRWLEKVSLAGGDYASQMDYKEEADAKAYEILNSQIQSRVLQLEKRYESEIKARQIEQLEGQAQRQDRILRNRNLLSTSLIIAIVLLIIIGFLLYRNFQHKLALRQKKLNKIELETRLMAIEAVLHGEEKERERVARELHDGLGSMLSSIKFSIQNAMLSAGEDEINREAYVKGIDMLDFSIDEIRRIAYNMMPQTLVTFGLDTALRDFCSLTNQEDKLKVSYQSIGLEELELEQSVSLSIYRIVQELVHNAIRHGYPREIIVQLIRSGNTMEITVEDNGSGFDPKILEKSQGIGWGSIKNRIKLLEGQLELHTAPGEGTSVQIRIET</sequence>
<comment type="caution">
    <text evidence="6">The sequence shown here is derived from an EMBL/GenBank/DDBJ whole genome shotgun (WGS) entry which is preliminary data.</text>
</comment>
<keyword evidence="1" id="KW-0808">Transferase</keyword>
<dbReference type="GO" id="GO:0016020">
    <property type="term" value="C:membrane"/>
    <property type="evidence" value="ECO:0007669"/>
    <property type="project" value="InterPro"/>
</dbReference>
<proteinExistence type="predicted"/>
<evidence type="ECO:0000259" key="5">
    <source>
        <dbReference type="PROSITE" id="PS50109"/>
    </source>
</evidence>
<gene>
    <name evidence="6" type="ORF">GWK09_10865</name>
</gene>
<dbReference type="GO" id="GO:0046983">
    <property type="term" value="F:protein dimerization activity"/>
    <property type="evidence" value="ECO:0007669"/>
    <property type="project" value="InterPro"/>
</dbReference>
<dbReference type="InterPro" id="IPR036890">
    <property type="entry name" value="HATPase_C_sf"/>
</dbReference>
<name>A0A6P0UEY0_9FLAO</name>
<keyword evidence="2" id="KW-0418">Kinase</keyword>
<dbReference type="Gene3D" id="3.30.565.10">
    <property type="entry name" value="Histidine kinase-like ATPase, C-terminal domain"/>
    <property type="match status" value="1"/>
</dbReference>
<evidence type="ECO:0000313" key="7">
    <source>
        <dbReference type="Proteomes" id="UP000468443"/>
    </source>
</evidence>
<dbReference type="AlphaFoldDB" id="A0A6P0UEY0"/>
<dbReference type="Proteomes" id="UP000468443">
    <property type="component" value="Unassembled WGS sequence"/>
</dbReference>
<keyword evidence="7" id="KW-1185">Reference proteome</keyword>
<keyword evidence="4" id="KW-1133">Transmembrane helix</keyword>
<dbReference type="InterPro" id="IPR003594">
    <property type="entry name" value="HATPase_dom"/>
</dbReference>
<dbReference type="RefSeq" id="WP_163693452.1">
    <property type="nucleotide sequence ID" value="NZ_FXTW01000004.1"/>
</dbReference>
<feature type="domain" description="Histidine kinase" evidence="5">
    <location>
        <begin position="565"/>
        <end position="652"/>
    </location>
</feature>
<dbReference type="Gene3D" id="1.25.40.10">
    <property type="entry name" value="Tetratricopeptide repeat domain"/>
    <property type="match status" value="1"/>
</dbReference>
<dbReference type="PANTHER" id="PTHR24421">
    <property type="entry name" value="NITRATE/NITRITE SENSOR PROTEIN NARX-RELATED"/>
    <property type="match status" value="1"/>
</dbReference>
<protein>
    <recommendedName>
        <fullName evidence="5">Histidine kinase domain-containing protein</fullName>
    </recommendedName>
</protein>
<dbReference type="Pfam" id="PF02518">
    <property type="entry name" value="HATPase_c"/>
    <property type="match status" value="1"/>
</dbReference>
<evidence type="ECO:0000256" key="1">
    <source>
        <dbReference type="ARBA" id="ARBA00022679"/>
    </source>
</evidence>
<organism evidence="6 7">
    <name type="scientific">Muriicola jejuensis</name>
    <dbReference type="NCBI Taxonomy" id="504488"/>
    <lineage>
        <taxon>Bacteria</taxon>
        <taxon>Pseudomonadati</taxon>
        <taxon>Bacteroidota</taxon>
        <taxon>Flavobacteriia</taxon>
        <taxon>Flavobacteriales</taxon>
        <taxon>Flavobacteriaceae</taxon>
        <taxon>Muriicola</taxon>
    </lineage>
</organism>
<dbReference type="SUPFAM" id="SSF55874">
    <property type="entry name" value="ATPase domain of HSP90 chaperone/DNA topoisomerase II/histidine kinase"/>
    <property type="match status" value="1"/>
</dbReference>
<accession>A0A6P0UEY0</accession>
<feature type="transmembrane region" description="Helical" evidence="4">
    <location>
        <begin position="399"/>
        <end position="419"/>
    </location>
</feature>
<dbReference type="GO" id="GO:0000155">
    <property type="term" value="F:phosphorelay sensor kinase activity"/>
    <property type="evidence" value="ECO:0007669"/>
    <property type="project" value="InterPro"/>
</dbReference>
<dbReference type="CDD" id="cd16917">
    <property type="entry name" value="HATPase_UhpB-NarQ-NarX-like"/>
    <property type="match status" value="1"/>
</dbReference>
<evidence type="ECO:0000256" key="3">
    <source>
        <dbReference type="ARBA" id="ARBA00023012"/>
    </source>
</evidence>
<dbReference type="EMBL" id="JAABOP010000003">
    <property type="protein sequence ID" value="NER11020.1"/>
    <property type="molecule type" value="Genomic_DNA"/>
</dbReference>
<dbReference type="Pfam" id="PF07730">
    <property type="entry name" value="HisKA_3"/>
    <property type="match status" value="1"/>
</dbReference>
<evidence type="ECO:0000313" key="6">
    <source>
        <dbReference type="EMBL" id="NER11020.1"/>
    </source>
</evidence>
<dbReference type="Gene3D" id="1.20.5.1930">
    <property type="match status" value="1"/>
</dbReference>
<dbReference type="SUPFAM" id="SSF48452">
    <property type="entry name" value="TPR-like"/>
    <property type="match status" value="2"/>
</dbReference>
<dbReference type="PROSITE" id="PS50109">
    <property type="entry name" value="HIS_KIN"/>
    <property type="match status" value="1"/>
</dbReference>
<evidence type="ECO:0000256" key="2">
    <source>
        <dbReference type="ARBA" id="ARBA00022777"/>
    </source>
</evidence>
<keyword evidence="4" id="KW-0472">Membrane</keyword>
<reference evidence="6 7" key="1">
    <citation type="submission" date="2020-01" db="EMBL/GenBank/DDBJ databases">
        <title>Muriicola jejuensis KCTC 22299.</title>
        <authorList>
            <person name="Wang G."/>
        </authorList>
    </citation>
    <scope>NUCLEOTIDE SEQUENCE [LARGE SCALE GENOMIC DNA]</scope>
    <source>
        <strain evidence="6 7">KCTC 22299</strain>
    </source>
</reference>
<dbReference type="InterPro" id="IPR050482">
    <property type="entry name" value="Sensor_HK_TwoCompSys"/>
</dbReference>
<keyword evidence="3" id="KW-0902">Two-component regulatory system</keyword>
<dbReference type="InterPro" id="IPR005467">
    <property type="entry name" value="His_kinase_dom"/>
</dbReference>
<evidence type="ECO:0000256" key="4">
    <source>
        <dbReference type="SAM" id="Phobius"/>
    </source>
</evidence>
<dbReference type="SMART" id="SM00387">
    <property type="entry name" value="HATPase_c"/>
    <property type="match status" value="1"/>
</dbReference>